<reference evidence="1 2" key="1">
    <citation type="submission" date="2024-03" db="EMBL/GenBank/DDBJ databases">
        <title>Actinomycetospora sp. OC33-EN06, a novel actinomycete isolated from wild orchid (Aerides multiflora).</title>
        <authorList>
            <person name="Suriyachadkun C."/>
        </authorList>
    </citation>
    <scope>NUCLEOTIDE SEQUENCE [LARGE SCALE GENOMIC DNA]</scope>
    <source>
        <strain evidence="1 2">OC33-EN06</strain>
    </source>
</reference>
<proteinExistence type="predicted"/>
<dbReference type="Proteomes" id="UP001370100">
    <property type="component" value="Unassembled WGS sequence"/>
</dbReference>
<comment type="caution">
    <text evidence="1">The sequence shown here is derived from an EMBL/GenBank/DDBJ whole genome shotgun (WGS) entry which is preliminary data.</text>
</comment>
<gene>
    <name evidence="1" type="ORF">WCD41_09760</name>
</gene>
<keyword evidence="2" id="KW-1185">Reference proteome</keyword>
<organism evidence="1 2">
    <name type="scientific">Actinomycetospora aeridis</name>
    <dbReference type="NCBI Taxonomy" id="3129231"/>
    <lineage>
        <taxon>Bacteria</taxon>
        <taxon>Bacillati</taxon>
        <taxon>Actinomycetota</taxon>
        <taxon>Actinomycetes</taxon>
        <taxon>Pseudonocardiales</taxon>
        <taxon>Pseudonocardiaceae</taxon>
        <taxon>Actinomycetospora</taxon>
    </lineage>
</organism>
<evidence type="ECO:0000313" key="1">
    <source>
        <dbReference type="EMBL" id="MEJ2886734.1"/>
    </source>
</evidence>
<evidence type="ECO:0008006" key="3">
    <source>
        <dbReference type="Google" id="ProtNLM"/>
    </source>
</evidence>
<dbReference type="EMBL" id="JBBEGL010000002">
    <property type="protein sequence ID" value="MEJ2886734.1"/>
    <property type="molecule type" value="Genomic_DNA"/>
</dbReference>
<dbReference type="RefSeq" id="WP_337713196.1">
    <property type="nucleotide sequence ID" value="NZ_JBBEGL010000002.1"/>
</dbReference>
<sequence length="288" mass="31800">MSSATVARRIRRGLWQRPVRGTAVLQSGVPTREQLVEIALVYARPDAVLTGVEALRRHGLRRVPDTDAVHVLVGEARRVSSSAFVLVERTERLPAPVVRGDVPVAPLDRAVVDTLRRCPDRDEVRALLAEVIGAHRSTVARLRDELEAGSQRGSGLVREVLVEIEDGIRSASEGWARDLHESSDLPTVLWNPKVLRADGRLLGRPDAWFDDVGLAWEIDSFEFHPEGDDATARRRAAFVAAGVVVVHHRPRLLRADPARVIEEVWSHYLLAASCPRPELTVVPVSEAS</sequence>
<name>A0ABU8N5J4_9PSEU</name>
<accession>A0ABU8N5J4</accession>
<evidence type="ECO:0000313" key="2">
    <source>
        <dbReference type="Proteomes" id="UP001370100"/>
    </source>
</evidence>
<protein>
    <recommendedName>
        <fullName evidence="3">Transcriptional regulator, AbiEi antitoxin, Type IV TA system</fullName>
    </recommendedName>
</protein>